<keyword evidence="16" id="KW-1185">Reference proteome</keyword>
<keyword evidence="10 14" id="KW-0547">Nucleotide-binding</keyword>
<dbReference type="PANTHER" id="PTHR34848">
    <property type="match status" value="1"/>
</dbReference>
<organism evidence="15 16">
    <name type="scientific">Paramylibacter ulvae</name>
    <dbReference type="NCBI Taxonomy" id="1651968"/>
    <lineage>
        <taxon>Bacteria</taxon>
        <taxon>Pseudomonadati</taxon>
        <taxon>Pseudomonadota</taxon>
        <taxon>Alphaproteobacteria</taxon>
        <taxon>Rhodobacterales</taxon>
        <taxon>Paracoccaceae</taxon>
        <taxon>Paramylibacter</taxon>
    </lineage>
</organism>
<proteinExistence type="inferred from homology"/>
<evidence type="ECO:0000256" key="14">
    <source>
        <dbReference type="PIRNR" id="PIRNR006135"/>
    </source>
</evidence>
<accession>A0ABQ3D2K7</accession>
<dbReference type="PIRSF" id="PIRSF006135">
    <property type="entry name" value="CobU"/>
    <property type="match status" value="1"/>
</dbReference>
<comment type="catalytic activity">
    <reaction evidence="3">
        <text>adenosylcob(III)inamide + GTP = adenosylcob(III)inamide phosphate + GDP + H(+)</text>
        <dbReference type="Rhea" id="RHEA:15765"/>
        <dbReference type="ChEBI" id="CHEBI:2480"/>
        <dbReference type="ChEBI" id="CHEBI:15378"/>
        <dbReference type="ChEBI" id="CHEBI:37565"/>
        <dbReference type="ChEBI" id="CHEBI:58189"/>
        <dbReference type="ChEBI" id="CHEBI:58502"/>
        <dbReference type="EC" id="2.7.1.156"/>
    </reaction>
</comment>
<dbReference type="RefSeq" id="WP_189639885.1">
    <property type="nucleotide sequence ID" value="NZ_BMZF01000003.1"/>
</dbReference>
<evidence type="ECO:0000256" key="9">
    <source>
        <dbReference type="ARBA" id="ARBA00022679"/>
    </source>
</evidence>
<evidence type="ECO:0000256" key="12">
    <source>
        <dbReference type="ARBA" id="ARBA00022840"/>
    </source>
</evidence>
<dbReference type="Proteomes" id="UP000634455">
    <property type="component" value="Unassembled WGS sequence"/>
</dbReference>
<dbReference type="PANTHER" id="PTHR34848:SF1">
    <property type="entry name" value="BIFUNCTIONAL ADENOSYLCOBALAMIN BIOSYNTHESIS PROTEIN COBU"/>
    <property type="match status" value="1"/>
</dbReference>
<keyword evidence="12 14" id="KW-0067">ATP-binding</keyword>
<dbReference type="Gene3D" id="3.40.50.300">
    <property type="entry name" value="P-loop containing nucleotide triphosphate hydrolases"/>
    <property type="match status" value="1"/>
</dbReference>
<dbReference type="SUPFAM" id="SSF52540">
    <property type="entry name" value="P-loop containing nucleoside triphosphate hydrolases"/>
    <property type="match status" value="1"/>
</dbReference>
<name>A0ABQ3D2K7_9RHOB</name>
<dbReference type="EC" id="2.7.1.156" evidence="14"/>
<keyword evidence="13 14" id="KW-0342">GTP-binding</keyword>
<keyword evidence="11 14" id="KW-0418">Kinase</keyword>
<comment type="catalytic activity">
    <reaction evidence="2 14">
        <text>adenosylcob(III)inamide phosphate + GTP + H(+) = adenosylcob(III)inamide-GDP + diphosphate</text>
        <dbReference type="Rhea" id="RHEA:22712"/>
        <dbReference type="ChEBI" id="CHEBI:15378"/>
        <dbReference type="ChEBI" id="CHEBI:33019"/>
        <dbReference type="ChEBI" id="CHEBI:37565"/>
        <dbReference type="ChEBI" id="CHEBI:58502"/>
        <dbReference type="ChEBI" id="CHEBI:60487"/>
        <dbReference type="EC" id="2.7.7.62"/>
    </reaction>
</comment>
<evidence type="ECO:0000256" key="10">
    <source>
        <dbReference type="ARBA" id="ARBA00022741"/>
    </source>
</evidence>
<evidence type="ECO:0000256" key="3">
    <source>
        <dbReference type="ARBA" id="ARBA00001522"/>
    </source>
</evidence>
<evidence type="ECO:0000256" key="13">
    <source>
        <dbReference type="ARBA" id="ARBA00023134"/>
    </source>
</evidence>
<dbReference type="EC" id="2.7.7.62" evidence="14"/>
<evidence type="ECO:0000256" key="7">
    <source>
        <dbReference type="ARBA" id="ARBA00007490"/>
    </source>
</evidence>
<comment type="function">
    <text evidence="4 14">Catalyzes ATP-dependent phosphorylation of adenosylcobinamide and addition of GMP to adenosylcobinamide phosphate.</text>
</comment>
<evidence type="ECO:0000256" key="11">
    <source>
        <dbReference type="ARBA" id="ARBA00022777"/>
    </source>
</evidence>
<dbReference type="InterPro" id="IPR027417">
    <property type="entry name" value="P-loop_NTPase"/>
</dbReference>
<comment type="caution">
    <text evidence="15">The sequence shown here is derived from an EMBL/GenBank/DDBJ whole genome shotgun (WGS) entry which is preliminary data.</text>
</comment>
<evidence type="ECO:0000256" key="1">
    <source>
        <dbReference type="ARBA" id="ARBA00000312"/>
    </source>
</evidence>
<keyword evidence="9 14" id="KW-0808">Transferase</keyword>
<dbReference type="NCBIfam" id="NF004469">
    <property type="entry name" value="PRK05800.1"/>
    <property type="match status" value="1"/>
</dbReference>
<comment type="similarity">
    <text evidence="7 14">Belongs to the CobU/CobP family.</text>
</comment>
<comment type="pathway">
    <text evidence="5 14">Cofactor biosynthesis; adenosylcobalamin biosynthesis; adenosylcobalamin from cob(II)yrinate a,c-diamide: step 6/7.</text>
</comment>
<dbReference type="GO" id="GO:0016301">
    <property type="term" value="F:kinase activity"/>
    <property type="evidence" value="ECO:0007669"/>
    <property type="project" value="UniProtKB-KW"/>
</dbReference>
<evidence type="ECO:0000256" key="4">
    <source>
        <dbReference type="ARBA" id="ARBA00003889"/>
    </source>
</evidence>
<comment type="pathway">
    <text evidence="6 14">Cofactor biosynthesis; adenosylcobalamin biosynthesis; adenosylcobalamin from cob(II)yrinate a,c-diamide: step 5/7.</text>
</comment>
<dbReference type="InterPro" id="IPR003203">
    <property type="entry name" value="CobU/CobP"/>
</dbReference>
<dbReference type="Pfam" id="PF02283">
    <property type="entry name" value="CobU"/>
    <property type="match status" value="1"/>
</dbReference>
<gene>
    <name evidence="15" type="ORF">GCM10008927_14050</name>
</gene>
<evidence type="ECO:0000313" key="15">
    <source>
        <dbReference type="EMBL" id="GHA50250.1"/>
    </source>
</evidence>
<dbReference type="EMBL" id="BMZF01000003">
    <property type="protein sequence ID" value="GHA50250.1"/>
    <property type="molecule type" value="Genomic_DNA"/>
</dbReference>
<evidence type="ECO:0000313" key="16">
    <source>
        <dbReference type="Proteomes" id="UP000634455"/>
    </source>
</evidence>
<evidence type="ECO:0000256" key="6">
    <source>
        <dbReference type="ARBA" id="ARBA00005159"/>
    </source>
</evidence>
<keyword evidence="8 14" id="KW-0169">Cobalamin biosynthesis</keyword>
<evidence type="ECO:0000256" key="8">
    <source>
        <dbReference type="ARBA" id="ARBA00022573"/>
    </source>
</evidence>
<comment type="catalytic activity">
    <reaction evidence="1 14">
        <text>adenosylcob(III)inamide + ATP = adenosylcob(III)inamide phosphate + ADP + H(+)</text>
        <dbReference type="Rhea" id="RHEA:15769"/>
        <dbReference type="ChEBI" id="CHEBI:2480"/>
        <dbReference type="ChEBI" id="CHEBI:15378"/>
        <dbReference type="ChEBI" id="CHEBI:30616"/>
        <dbReference type="ChEBI" id="CHEBI:58502"/>
        <dbReference type="ChEBI" id="CHEBI:456216"/>
        <dbReference type="EC" id="2.7.1.156"/>
    </reaction>
</comment>
<sequence>MTTPNFPKLCLIIGGAASGKSRFGELLARHAGLSKIYIATAQAFDDEMRAKIAQHRNDRGLDWTTIESPLELAQHVANAPADSIVFVDCITLWLSNNLLAENPVGELAADLMNAISTTKAPVILISNEVGQSVVPEHALARQFQNAQGRLNQDIATRADLVVHVIAGIPTAIKGQMPTGIS</sequence>
<reference evidence="16" key="1">
    <citation type="journal article" date="2019" name="Int. J. Syst. Evol. Microbiol.">
        <title>The Global Catalogue of Microorganisms (GCM) 10K type strain sequencing project: providing services to taxonomists for standard genome sequencing and annotation.</title>
        <authorList>
            <consortium name="The Broad Institute Genomics Platform"/>
            <consortium name="The Broad Institute Genome Sequencing Center for Infectious Disease"/>
            <person name="Wu L."/>
            <person name="Ma J."/>
        </authorList>
    </citation>
    <scope>NUCLEOTIDE SEQUENCE [LARGE SCALE GENOMIC DNA]</scope>
    <source>
        <strain evidence="16">KCTC 32465</strain>
    </source>
</reference>
<dbReference type="CDD" id="cd00544">
    <property type="entry name" value="CobU"/>
    <property type="match status" value="1"/>
</dbReference>
<evidence type="ECO:0000256" key="5">
    <source>
        <dbReference type="ARBA" id="ARBA00004692"/>
    </source>
</evidence>
<protein>
    <recommendedName>
        <fullName evidence="14">Bifunctional adenosylcobalamin biosynthesis protein</fullName>
        <ecNumber evidence="14">2.7.1.156</ecNumber>
        <ecNumber evidence="14">2.7.7.62</ecNumber>
    </recommendedName>
</protein>
<evidence type="ECO:0000256" key="2">
    <source>
        <dbReference type="ARBA" id="ARBA00000711"/>
    </source>
</evidence>